<evidence type="ECO:0000256" key="4">
    <source>
        <dbReference type="ARBA" id="ARBA00022691"/>
    </source>
</evidence>
<dbReference type="Gene3D" id="3.40.50.150">
    <property type="entry name" value="Vaccinia Virus protein VP39"/>
    <property type="match status" value="1"/>
</dbReference>
<dbReference type="Proteomes" id="UP001501509">
    <property type="component" value="Unassembled WGS sequence"/>
</dbReference>
<evidence type="ECO:0000256" key="5">
    <source>
        <dbReference type="ARBA" id="ARBA00023098"/>
    </source>
</evidence>
<protein>
    <submittedName>
        <fullName evidence="7">Class I SAM-dependent methyltransferase</fullName>
    </submittedName>
</protein>
<keyword evidence="8" id="KW-1185">Reference proteome</keyword>
<dbReference type="PANTHER" id="PTHR43667">
    <property type="entry name" value="CYCLOPROPANE-FATTY-ACYL-PHOSPHOLIPID SYNTHASE"/>
    <property type="match status" value="1"/>
</dbReference>
<dbReference type="SUPFAM" id="SSF53335">
    <property type="entry name" value="S-adenosyl-L-methionine-dependent methyltransferases"/>
    <property type="match status" value="1"/>
</dbReference>
<sequence>MAEIVNTEQAEAWNGYEGRHWADNHERYDAMNSTFNDHLMEAARIGERDRVLDLGCGNGQTTRRAARQARLGSAVGVDLSLPMLTRARATAAAEGVANVRFEQGDVQVHPFPGGGFDVAISRFAVMFFADPVAAFANVARALRPGGRLAFLSMSDLDGTDLGTVVGALAEHLPGWPPEPGGAGPLSLADPAHVRDVLTAAGFHDVGTTLIGGESRWGRDAADAARFLAGWGPVRFHLADDDPVPVRAALEAAFLPFERADGVCLRSNALLVEAAR</sequence>
<dbReference type="InterPro" id="IPR029063">
    <property type="entry name" value="SAM-dependent_MTases_sf"/>
</dbReference>
<comment type="caution">
    <text evidence="7">The sequence shown here is derived from an EMBL/GenBank/DDBJ whole genome shotgun (WGS) entry which is preliminary data.</text>
</comment>
<dbReference type="PANTHER" id="PTHR43667:SF1">
    <property type="entry name" value="CYCLOPROPANE-FATTY-ACYL-PHOSPHOLIPID SYNTHASE"/>
    <property type="match status" value="1"/>
</dbReference>
<keyword evidence="5" id="KW-0443">Lipid metabolism</keyword>
<evidence type="ECO:0000256" key="1">
    <source>
        <dbReference type="ARBA" id="ARBA00010815"/>
    </source>
</evidence>
<keyword evidence="4" id="KW-0949">S-adenosyl-L-methionine</keyword>
<name>A0ABP6CE56_9ACTN</name>
<dbReference type="Pfam" id="PF13649">
    <property type="entry name" value="Methyltransf_25"/>
    <property type="match status" value="1"/>
</dbReference>
<dbReference type="GO" id="GO:0008168">
    <property type="term" value="F:methyltransferase activity"/>
    <property type="evidence" value="ECO:0007669"/>
    <property type="project" value="UniProtKB-KW"/>
</dbReference>
<evidence type="ECO:0000256" key="2">
    <source>
        <dbReference type="ARBA" id="ARBA00022603"/>
    </source>
</evidence>
<keyword evidence="2 7" id="KW-0489">Methyltransferase</keyword>
<evidence type="ECO:0000259" key="6">
    <source>
        <dbReference type="Pfam" id="PF13649"/>
    </source>
</evidence>
<feature type="domain" description="Methyltransferase" evidence="6">
    <location>
        <begin position="51"/>
        <end position="146"/>
    </location>
</feature>
<gene>
    <name evidence="7" type="ORF">GCM10010411_59300</name>
</gene>
<comment type="similarity">
    <text evidence="1">Belongs to the CFA/CMAS family.</text>
</comment>
<evidence type="ECO:0000313" key="7">
    <source>
        <dbReference type="EMBL" id="GAA2616350.1"/>
    </source>
</evidence>
<evidence type="ECO:0000313" key="8">
    <source>
        <dbReference type="Proteomes" id="UP001501509"/>
    </source>
</evidence>
<dbReference type="EMBL" id="BAAATD010000008">
    <property type="protein sequence ID" value="GAA2616350.1"/>
    <property type="molecule type" value="Genomic_DNA"/>
</dbReference>
<accession>A0ABP6CE56</accession>
<dbReference type="InterPro" id="IPR041698">
    <property type="entry name" value="Methyltransf_25"/>
</dbReference>
<dbReference type="GO" id="GO:0032259">
    <property type="term" value="P:methylation"/>
    <property type="evidence" value="ECO:0007669"/>
    <property type="project" value="UniProtKB-KW"/>
</dbReference>
<dbReference type="InterPro" id="IPR050723">
    <property type="entry name" value="CFA/CMAS"/>
</dbReference>
<organism evidence="7 8">
    <name type="scientific">Actinomadura fulvescens</name>
    <dbReference type="NCBI Taxonomy" id="46160"/>
    <lineage>
        <taxon>Bacteria</taxon>
        <taxon>Bacillati</taxon>
        <taxon>Actinomycetota</taxon>
        <taxon>Actinomycetes</taxon>
        <taxon>Streptosporangiales</taxon>
        <taxon>Thermomonosporaceae</taxon>
        <taxon>Actinomadura</taxon>
    </lineage>
</organism>
<evidence type="ECO:0000256" key="3">
    <source>
        <dbReference type="ARBA" id="ARBA00022679"/>
    </source>
</evidence>
<dbReference type="CDD" id="cd02440">
    <property type="entry name" value="AdoMet_MTases"/>
    <property type="match status" value="1"/>
</dbReference>
<keyword evidence="3" id="KW-0808">Transferase</keyword>
<dbReference type="RefSeq" id="WP_344545752.1">
    <property type="nucleotide sequence ID" value="NZ_BAAATD010000008.1"/>
</dbReference>
<reference evidence="8" key="1">
    <citation type="journal article" date="2019" name="Int. J. Syst. Evol. Microbiol.">
        <title>The Global Catalogue of Microorganisms (GCM) 10K type strain sequencing project: providing services to taxonomists for standard genome sequencing and annotation.</title>
        <authorList>
            <consortium name="The Broad Institute Genomics Platform"/>
            <consortium name="The Broad Institute Genome Sequencing Center for Infectious Disease"/>
            <person name="Wu L."/>
            <person name="Ma J."/>
        </authorList>
    </citation>
    <scope>NUCLEOTIDE SEQUENCE [LARGE SCALE GENOMIC DNA]</scope>
    <source>
        <strain evidence="8">JCM 6833</strain>
    </source>
</reference>
<proteinExistence type="inferred from homology"/>